<evidence type="ECO:0000256" key="5">
    <source>
        <dbReference type="ARBA" id="ARBA00023274"/>
    </source>
</evidence>
<comment type="similarity">
    <text evidence="1 6 7">Belongs to the universal ribosomal protein uL6 family.</text>
</comment>
<dbReference type="PRINTS" id="PR00059">
    <property type="entry name" value="RIBOSOMALL6"/>
</dbReference>
<dbReference type="GO" id="GO:0003735">
    <property type="term" value="F:structural constituent of ribosome"/>
    <property type="evidence" value="ECO:0007669"/>
    <property type="project" value="UniProtKB-UniRule"/>
</dbReference>
<dbReference type="FunFam" id="3.90.930.12:FF:000001">
    <property type="entry name" value="50S ribosomal protein L6"/>
    <property type="match status" value="1"/>
</dbReference>
<dbReference type="PIRSF" id="PIRSF002162">
    <property type="entry name" value="Ribosomal_L6"/>
    <property type="match status" value="1"/>
</dbReference>
<organism evidence="9 10">
    <name type="scientific">Bradymonas sediminis</name>
    <dbReference type="NCBI Taxonomy" id="1548548"/>
    <lineage>
        <taxon>Bacteria</taxon>
        <taxon>Deltaproteobacteria</taxon>
        <taxon>Bradymonadales</taxon>
        <taxon>Bradymonadaceae</taxon>
        <taxon>Bradymonas</taxon>
    </lineage>
</organism>
<dbReference type="InterPro" id="IPR020040">
    <property type="entry name" value="Ribosomal_uL6_a/b-dom"/>
</dbReference>
<dbReference type="GO" id="GO:0022625">
    <property type="term" value="C:cytosolic large ribosomal subunit"/>
    <property type="evidence" value="ECO:0007669"/>
    <property type="project" value="UniProtKB-UniRule"/>
</dbReference>
<dbReference type="HAMAP" id="MF_01365_B">
    <property type="entry name" value="Ribosomal_uL6_B"/>
    <property type="match status" value="1"/>
</dbReference>
<keyword evidence="10" id="KW-1185">Reference proteome</keyword>
<dbReference type="Pfam" id="PF00347">
    <property type="entry name" value="Ribosomal_L6"/>
    <property type="match status" value="2"/>
</dbReference>
<dbReference type="AlphaFoldDB" id="A0A2Z4FGD0"/>
<dbReference type="InterPro" id="IPR000702">
    <property type="entry name" value="Ribosomal_uL6-like"/>
</dbReference>
<dbReference type="PANTHER" id="PTHR11655:SF14">
    <property type="entry name" value="LARGE RIBOSOMAL SUBUNIT PROTEIN UL6M"/>
    <property type="match status" value="1"/>
</dbReference>
<evidence type="ECO:0000313" key="9">
    <source>
        <dbReference type="EMBL" id="AWV87997.1"/>
    </source>
</evidence>
<dbReference type="SUPFAM" id="SSF56053">
    <property type="entry name" value="Ribosomal protein L6"/>
    <property type="match status" value="2"/>
</dbReference>
<keyword evidence="3 6" id="KW-0694">RNA-binding</keyword>
<evidence type="ECO:0000256" key="6">
    <source>
        <dbReference type="HAMAP-Rule" id="MF_01365"/>
    </source>
</evidence>
<dbReference type="OrthoDB" id="9805007at2"/>
<dbReference type="KEGG" id="bsed:DN745_01080"/>
<evidence type="ECO:0000256" key="4">
    <source>
        <dbReference type="ARBA" id="ARBA00022980"/>
    </source>
</evidence>
<dbReference type="InterPro" id="IPR019906">
    <property type="entry name" value="Ribosomal_uL6_bac-type"/>
</dbReference>
<dbReference type="GO" id="GO:0019843">
    <property type="term" value="F:rRNA binding"/>
    <property type="evidence" value="ECO:0007669"/>
    <property type="project" value="UniProtKB-UniRule"/>
</dbReference>
<reference evidence="9 10" key="1">
    <citation type="submission" date="2018-06" db="EMBL/GenBank/DDBJ databases">
        <title>Lujinxingia sediminis gen. nov. sp. nov., a new facultative anaerobic member of the class Deltaproteobacteria, and proposal of Lujinxingaceae fam. nov.</title>
        <authorList>
            <person name="Guo L.-Y."/>
            <person name="Li C.-M."/>
            <person name="Wang S."/>
            <person name="Du Z.-J."/>
        </authorList>
    </citation>
    <scope>NUCLEOTIDE SEQUENCE [LARGE SCALE GENOMIC DNA]</scope>
    <source>
        <strain evidence="9 10">FA350</strain>
    </source>
</reference>
<dbReference type="FunFam" id="3.90.930.12:FF:000002">
    <property type="entry name" value="50S ribosomal protein L6"/>
    <property type="match status" value="1"/>
</dbReference>
<sequence length="179" mass="19783">MSRIGKRPIEIPSGVEIKIDGNRVNVKGPKGELTRQVSESVNIEVDGSEVLVTRPEESRVARSHQGLVRSLVANMVEGVSAGYVRELEIVGVGYRVDQHGRFLRFDLGFSHPILFELPEGVEVAIDRQTKIKLSGYDKELLGEVAAKIRGLRPPEPYKGKGIRYKDERIIRKVGKAGAA</sequence>
<dbReference type="InterPro" id="IPR002358">
    <property type="entry name" value="Ribosomal_uL6_CS"/>
</dbReference>
<keyword evidence="4 6" id="KW-0689">Ribosomal protein</keyword>
<protein>
    <recommendedName>
        <fullName evidence="6">Large ribosomal subunit protein uL6</fullName>
    </recommendedName>
</protein>
<gene>
    <name evidence="6" type="primary">rplF</name>
    <name evidence="9" type="ORF">DN745_01080</name>
</gene>
<dbReference type="InterPro" id="IPR036789">
    <property type="entry name" value="Ribosomal_uL6-like_a/b-dom_sf"/>
</dbReference>
<evidence type="ECO:0000256" key="1">
    <source>
        <dbReference type="ARBA" id="ARBA00009356"/>
    </source>
</evidence>
<proteinExistence type="inferred from homology"/>
<comment type="function">
    <text evidence="6 8">This protein binds to the 23S rRNA, and is important in its secondary structure. It is located near the subunit interface in the base of the L7/L12 stalk, and near the tRNA binding site of the peptidyltransferase center.</text>
</comment>
<evidence type="ECO:0000313" key="10">
    <source>
        <dbReference type="Proteomes" id="UP000249799"/>
    </source>
</evidence>
<dbReference type="RefSeq" id="WP_111331348.1">
    <property type="nucleotide sequence ID" value="NZ_CP030032.1"/>
</dbReference>
<name>A0A2Z4FGD0_9DELT</name>
<comment type="subunit">
    <text evidence="6">Part of the 50S ribosomal subunit.</text>
</comment>
<dbReference type="GO" id="GO:0002181">
    <property type="term" value="P:cytoplasmic translation"/>
    <property type="evidence" value="ECO:0007669"/>
    <property type="project" value="TreeGrafter"/>
</dbReference>
<evidence type="ECO:0000256" key="2">
    <source>
        <dbReference type="ARBA" id="ARBA00022730"/>
    </source>
</evidence>
<dbReference type="PANTHER" id="PTHR11655">
    <property type="entry name" value="60S/50S RIBOSOMAL PROTEIN L6/L9"/>
    <property type="match status" value="1"/>
</dbReference>
<evidence type="ECO:0000256" key="7">
    <source>
        <dbReference type="RuleBase" id="RU003869"/>
    </source>
</evidence>
<keyword evidence="5 6" id="KW-0687">Ribonucleoprotein</keyword>
<dbReference type="Gene3D" id="3.90.930.12">
    <property type="entry name" value="Ribosomal protein L6, alpha-beta domain"/>
    <property type="match status" value="2"/>
</dbReference>
<dbReference type="NCBIfam" id="TIGR03654">
    <property type="entry name" value="L6_bact"/>
    <property type="match status" value="1"/>
</dbReference>
<accession>A0A2Z4FGD0</accession>
<dbReference type="Proteomes" id="UP000249799">
    <property type="component" value="Chromosome"/>
</dbReference>
<dbReference type="EMBL" id="CP030032">
    <property type="protein sequence ID" value="AWV87997.1"/>
    <property type="molecule type" value="Genomic_DNA"/>
</dbReference>
<keyword evidence="2 6" id="KW-0699">rRNA-binding</keyword>
<evidence type="ECO:0000256" key="3">
    <source>
        <dbReference type="ARBA" id="ARBA00022884"/>
    </source>
</evidence>
<dbReference type="PROSITE" id="PS00525">
    <property type="entry name" value="RIBOSOMAL_L6_1"/>
    <property type="match status" value="1"/>
</dbReference>
<evidence type="ECO:0000256" key="8">
    <source>
        <dbReference type="RuleBase" id="RU003870"/>
    </source>
</evidence>